<comment type="caution">
    <text evidence="4">The sequence shown here is derived from an EMBL/GenBank/DDBJ whole genome shotgun (WGS) entry which is preliminary data.</text>
</comment>
<dbReference type="GO" id="GO:0016757">
    <property type="term" value="F:glycosyltransferase activity"/>
    <property type="evidence" value="ECO:0007669"/>
    <property type="project" value="UniProtKB-KW"/>
</dbReference>
<evidence type="ECO:0000313" key="5">
    <source>
        <dbReference type="Proteomes" id="UP000095003"/>
    </source>
</evidence>
<keyword evidence="2 4" id="KW-0808">Transferase</keyword>
<dbReference type="Pfam" id="PF00535">
    <property type="entry name" value="Glycos_transf_2"/>
    <property type="match status" value="1"/>
</dbReference>
<feature type="domain" description="Glycosyltransferase 2-like" evidence="3">
    <location>
        <begin position="5"/>
        <end position="125"/>
    </location>
</feature>
<dbReference type="PANTHER" id="PTHR22916:SF51">
    <property type="entry name" value="GLYCOSYLTRANSFERASE EPSH-RELATED"/>
    <property type="match status" value="1"/>
</dbReference>
<evidence type="ECO:0000259" key="3">
    <source>
        <dbReference type="Pfam" id="PF00535"/>
    </source>
</evidence>
<protein>
    <submittedName>
        <fullName evidence="4">Putative glycosyltransferase EpsH</fullName>
        <ecNumber evidence="4">2.4.-.-</ecNumber>
    </submittedName>
</protein>
<reference evidence="4 5" key="1">
    <citation type="submission" date="2016-07" db="EMBL/GenBank/DDBJ databases">
        <title>Characterization of isolates of Eisenbergiella tayi derived from blood cultures, using whole genome sequencing.</title>
        <authorList>
            <person name="Burdz T."/>
            <person name="Wiebe D."/>
            <person name="Huynh C."/>
            <person name="Bernard K."/>
        </authorList>
    </citation>
    <scope>NUCLEOTIDE SEQUENCE [LARGE SCALE GENOMIC DNA]</scope>
    <source>
        <strain evidence="4 5">NML 120489</strain>
    </source>
</reference>
<dbReference type="Proteomes" id="UP000095003">
    <property type="component" value="Unassembled WGS sequence"/>
</dbReference>
<dbReference type="InterPro" id="IPR029044">
    <property type="entry name" value="Nucleotide-diphossugar_trans"/>
</dbReference>
<gene>
    <name evidence="4" type="primary">epsH_7</name>
    <name evidence="4" type="ORF">BEH84_06385</name>
</gene>
<organism evidence="4 5">
    <name type="scientific">Eisenbergiella tayi</name>
    <dbReference type="NCBI Taxonomy" id="1432052"/>
    <lineage>
        <taxon>Bacteria</taxon>
        <taxon>Bacillati</taxon>
        <taxon>Bacillota</taxon>
        <taxon>Clostridia</taxon>
        <taxon>Lachnospirales</taxon>
        <taxon>Lachnospiraceae</taxon>
        <taxon>Eisenbergiella</taxon>
    </lineage>
</organism>
<accession>A0A1E3A0G8</accession>
<dbReference type="EC" id="2.4.-.-" evidence="4"/>
<dbReference type="AlphaFoldDB" id="A0A1E3A0G8"/>
<evidence type="ECO:0000256" key="1">
    <source>
        <dbReference type="ARBA" id="ARBA00022676"/>
    </source>
</evidence>
<keyword evidence="1 4" id="KW-0328">Glycosyltransferase</keyword>
<sequence>MPKISIIVPIYNVEKYLVRCVDSLINQTLRDIEILLVDDGSPDACPDICDRYARQDERIKVIHKENGGVSAARNDGLLAATGDWVIFCDSDDWMELDACKELYEAGVENDVDVVIGEINRIKGNEIIHNRFFADEFVYREREMIDKLVAADIYQNYCSNPPSTPTIGYGGPWNKLVKRAFLIENNICFDINLLGIFDDIFYTAYIYANAASAAYIQKPVYNYVVVPTSITKSYKANTLDINRRIFNAFEDFKDKYAPNGNLDRPYDAMVIRRFEEALRLYFFSKKNPKKMKERLKELKDTMYQEPYASAAGNVEREKLLSHQKRIVTLMNKKCALGLWILYFIKGKLGKI</sequence>
<proteinExistence type="predicted"/>
<dbReference type="RefSeq" id="WP_069159561.1">
    <property type="nucleotide sequence ID" value="NZ_DBGDOY010000039.1"/>
</dbReference>
<dbReference type="SUPFAM" id="SSF53448">
    <property type="entry name" value="Nucleotide-diphospho-sugar transferases"/>
    <property type="match status" value="1"/>
</dbReference>
<dbReference type="CDD" id="cd00761">
    <property type="entry name" value="Glyco_tranf_GTA_type"/>
    <property type="match status" value="1"/>
</dbReference>
<dbReference type="PANTHER" id="PTHR22916">
    <property type="entry name" value="GLYCOSYLTRANSFERASE"/>
    <property type="match status" value="1"/>
</dbReference>
<dbReference type="EMBL" id="MCGI01000010">
    <property type="protein sequence ID" value="ODM02242.1"/>
    <property type="molecule type" value="Genomic_DNA"/>
</dbReference>
<name>A0A1E3A0G8_9FIRM</name>
<dbReference type="InterPro" id="IPR001173">
    <property type="entry name" value="Glyco_trans_2-like"/>
</dbReference>
<dbReference type="Gene3D" id="3.90.550.10">
    <property type="entry name" value="Spore Coat Polysaccharide Biosynthesis Protein SpsA, Chain A"/>
    <property type="match status" value="1"/>
</dbReference>
<evidence type="ECO:0000313" key="4">
    <source>
        <dbReference type="EMBL" id="ODM02242.1"/>
    </source>
</evidence>
<dbReference type="GeneID" id="93304249"/>
<evidence type="ECO:0000256" key="2">
    <source>
        <dbReference type="ARBA" id="ARBA00022679"/>
    </source>
</evidence>